<dbReference type="Gene3D" id="3.20.80.10">
    <property type="entry name" value="Regulatory factor, effector binding domain"/>
    <property type="match status" value="1"/>
</dbReference>
<dbReference type="SUPFAM" id="SSF55136">
    <property type="entry name" value="Probable bacterial effector-binding domain"/>
    <property type="match status" value="1"/>
</dbReference>
<dbReference type="AlphaFoldDB" id="A0A7Y9TI97"/>
<sequence>MSYEILEERAFTVAGIFARVSNATPELIGDLWRRFLTMGGAQAIEGRRNDSVYCIYCEYEGDFNAPYTVVIGCAVDGDVRVAKGMKKVQIAAGRFAVLRATGELPMGVFEAWSEAWATPLDRLYDADFDRYGVDGVVTVHVGVR</sequence>
<dbReference type="SMART" id="SM00871">
    <property type="entry name" value="AraC_E_bind"/>
    <property type="match status" value="1"/>
</dbReference>
<proteinExistence type="predicted"/>
<dbReference type="InterPro" id="IPR010499">
    <property type="entry name" value="AraC_E-bd"/>
</dbReference>
<dbReference type="InterPro" id="IPR053182">
    <property type="entry name" value="YobU-like_regulator"/>
</dbReference>
<evidence type="ECO:0000259" key="1">
    <source>
        <dbReference type="SMART" id="SM00871"/>
    </source>
</evidence>
<dbReference type="InterPro" id="IPR029441">
    <property type="entry name" value="Cass2"/>
</dbReference>
<dbReference type="InterPro" id="IPR011256">
    <property type="entry name" value="Reg_factor_effector_dom_sf"/>
</dbReference>
<protein>
    <submittedName>
        <fullName evidence="2">Putative transcriptional regulator YdeE</fullName>
    </submittedName>
</protein>
<reference evidence="2 3" key="1">
    <citation type="submission" date="2020-07" db="EMBL/GenBank/DDBJ databases">
        <title>Genomic Encyclopedia of Type Strains, Phase IV (KMG-V): Genome sequencing to study the core and pangenomes of soil and plant-associated prokaryotes.</title>
        <authorList>
            <person name="Whitman W."/>
        </authorList>
    </citation>
    <scope>NUCLEOTIDE SEQUENCE [LARGE SCALE GENOMIC DNA]</scope>
    <source>
        <strain evidence="2 3">X4EP2</strain>
    </source>
</reference>
<dbReference type="PANTHER" id="PTHR36444">
    <property type="entry name" value="TRANSCRIPTIONAL REGULATOR PROTEIN YOBU-RELATED"/>
    <property type="match status" value="1"/>
</dbReference>
<gene>
    <name evidence="2" type="ORF">HDF17_003674</name>
</gene>
<feature type="domain" description="AraC effector-binding" evidence="1">
    <location>
        <begin position="1"/>
        <end position="144"/>
    </location>
</feature>
<accession>A0A7Y9TI97</accession>
<dbReference type="EMBL" id="JACCCW010000002">
    <property type="protein sequence ID" value="NYF81354.1"/>
    <property type="molecule type" value="Genomic_DNA"/>
</dbReference>
<evidence type="ECO:0000313" key="3">
    <source>
        <dbReference type="Proteomes" id="UP000589520"/>
    </source>
</evidence>
<name>A0A7Y9TI97_9BACT</name>
<comment type="caution">
    <text evidence="2">The sequence shown here is derived from an EMBL/GenBank/DDBJ whole genome shotgun (WGS) entry which is preliminary data.</text>
</comment>
<dbReference type="RefSeq" id="WP_179493174.1">
    <property type="nucleotide sequence ID" value="NZ_JACCCW010000002.1"/>
</dbReference>
<evidence type="ECO:0000313" key="2">
    <source>
        <dbReference type="EMBL" id="NYF81354.1"/>
    </source>
</evidence>
<dbReference type="Pfam" id="PF14526">
    <property type="entry name" value="Cass2"/>
    <property type="match status" value="1"/>
</dbReference>
<organism evidence="2 3">
    <name type="scientific">Granulicella arctica</name>
    <dbReference type="NCBI Taxonomy" id="940613"/>
    <lineage>
        <taxon>Bacteria</taxon>
        <taxon>Pseudomonadati</taxon>
        <taxon>Acidobacteriota</taxon>
        <taxon>Terriglobia</taxon>
        <taxon>Terriglobales</taxon>
        <taxon>Acidobacteriaceae</taxon>
        <taxon>Granulicella</taxon>
    </lineage>
</organism>
<dbReference type="Proteomes" id="UP000589520">
    <property type="component" value="Unassembled WGS sequence"/>
</dbReference>
<dbReference type="PANTHER" id="PTHR36444:SF2">
    <property type="entry name" value="TRANSCRIPTIONAL REGULATOR PROTEIN YOBU-RELATED"/>
    <property type="match status" value="1"/>
</dbReference>
<keyword evidence="3" id="KW-1185">Reference proteome</keyword>